<feature type="region of interest" description="Disordered" evidence="3">
    <location>
        <begin position="427"/>
        <end position="455"/>
    </location>
</feature>
<feature type="region of interest" description="Disordered" evidence="3">
    <location>
        <begin position="962"/>
        <end position="981"/>
    </location>
</feature>
<feature type="domain" description="Hpc2-related" evidence="4">
    <location>
        <begin position="74"/>
        <end position="124"/>
    </location>
</feature>
<dbReference type="InterPro" id="IPR026947">
    <property type="entry name" value="UBN_middle_dom"/>
</dbReference>
<evidence type="ECO:0000259" key="4">
    <source>
        <dbReference type="Pfam" id="PF08729"/>
    </source>
</evidence>
<feature type="non-terminal residue" evidence="6">
    <location>
        <position position="1"/>
    </location>
</feature>
<dbReference type="Pfam" id="PF08729">
    <property type="entry name" value="HUN"/>
    <property type="match status" value="1"/>
</dbReference>
<evidence type="ECO:0000256" key="3">
    <source>
        <dbReference type="SAM" id="MobiDB-lite"/>
    </source>
</evidence>
<accession>A0ABS2YZM0</accession>
<dbReference type="EMBL" id="JAAWVN010014328">
    <property type="protein sequence ID" value="MBN3291833.1"/>
    <property type="molecule type" value="Genomic_DNA"/>
</dbReference>
<proteinExistence type="inferred from homology"/>
<evidence type="ECO:0000256" key="2">
    <source>
        <dbReference type="ARBA" id="ARBA00022553"/>
    </source>
</evidence>
<dbReference type="Proteomes" id="UP001166052">
    <property type="component" value="Unassembled WGS sequence"/>
</dbReference>
<feature type="region of interest" description="Disordered" evidence="3">
    <location>
        <begin position="129"/>
        <end position="195"/>
    </location>
</feature>
<name>A0ABS2YZM0_POLSE</name>
<gene>
    <name evidence="6" type="primary">Ubn1</name>
    <name evidence="6" type="ORF">GTO92_0012875</name>
</gene>
<dbReference type="PANTHER" id="PTHR21669">
    <property type="entry name" value="CAPZ-INTERACTING PROTEIN AND RELATED PROTEINS"/>
    <property type="match status" value="1"/>
</dbReference>
<protein>
    <submittedName>
        <fullName evidence="6">UBN1 protein</fullName>
    </submittedName>
</protein>
<feature type="non-terminal residue" evidence="6">
    <location>
        <position position="1100"/>
    </location>
</feature>
<feature type="region of interest" description="Disordered" evidence="3">
    <location>
        <begin position="886"/>
        <end position="919"/>
    </location>
</feature>
<feature type="compositionally biased region" description="Basic residues" evidence="3">
    <location>
        <begin position="140"/>
        <end position="152"/>
    </location>
</feature>
<dbReference type="InterPro" id="IPR014840">
    <property type="entry name" value="HRD"/>
</dbReference>
<keyword evidence="2" id="KW-0597">Phosphoprotein</keyword>
<dbReference type="Pfam" id="PF14075">
    <property type="entry name" value="UBN_AB"/>
    <property type="match status" value="1"/>
</dbReference>
<feature type="region of interest" description="Disordered" evidence="3">
    <location>
        <begin position="277"/>
        <end position="310"/>
    </location>
</feature>
<evidence type="ECO:0000313" key="7">
    <source>
        <dbReference type="Proteomes" id="UP001166052"/>
    </source>
</evidence>
<sequence length="1100" mass="119874">MAEPRRVQLTTLSDSGTLSATLFKKANKDTEACTPGDTEKSETTARLVITLFEPDDRRCPEFYYPELVGPKKRKKDRMQDLIDMGYGYDDTDPFIDNSEAYDELVPASLTTKYGGFYINSGTLQFRQASESEQEDDFTKEKKKVKSPKKKKIKDGNDKIKKKKKEDSQHKKSKLSKAGIIPLNSNKEEKKKKKKYTGALSVKEMLKKFQKEKEAMEKEDPKSLASIQTTRDVEISLNVSDPLFSLIGSANENDLLQAASSIDIADIDLEKLLSESPAASPLNDMDEGSDPLSAGQSTSHKQMPTLPEGLPMPLETRIKELTLAAKASEGEGKQKFFTQDVNNMLLDIELQSRELNNQARSGVYAHLASFLPCSKDTLVKRAKKLHLHEQDGRLKDPMQKLKEAIGRAMPDQISRYQDECQAHTQAKMLEEGKEKEQKDRLCSDEDEDEEKSGKRVMGPRKKFLWNEEIREFLCNVVRIKMGSYELEKNKSQSAEEYLKAFLEAEVKMLWPKGWMQARMLFKESRRAHSHFTSAQTKKKVITAPKMKIKDPFVKLERKIIPLMNTSVTQSGSTLMQGACASPLTSVGSFISATTVVPNTSSTTNPHSFNMDDSLDEDLIHNPPSLEAVSEELAALNSAARGSPDFNFPLVPKSMSEVKPILKPTEETKNLTNSILATSAIIASTPSSSQSPLNLLAEQALALGQLSQDRQPENHSAPLLVGFKGLLNQPSSKNLSENHQAKHKNLGLQRTSQAISPVQSQSLRPFHQTDVAQKNFPSPQQFNINKLQNSQTKASKLLQQCATLQQAKNAKTQTFHGSAASLPNNVQAAVSAPKILTSQSSSVLYTSKHSSVGSSNQSYKTTFSLSSLSKPTIPSSSLIHSASSNQTSLSSGLLTSRKPPSPSQSASLQSQTSTVQKSSVSQKLTLVAPPGGINGESTAGTQGVARLLTSSLKPVAVSSCSTSSQAASSLKNTTGTSVLSSSPSLSLLSPSFTTTGQKLAPGTLGILPGIVPMHTFSFPVISFGSDSSAATGTKDAIVTGPAPGTFHHGLTHSIFAGLHSSSHHTTQLPKSNLSTHLQQSLQGNFAIAHHSIVSFCFCVKCA</sequence>
<feature type="compositionally biased region" description="Basic and acidic residues" evidence="3">
    <location>
        <begin position="427"/>
        <end position="442"/>
    </location>
</feature>
<evidence type="ECO:0000259" key="5">
    <source>
        <dbReference type="Pfam" id="PF14075"/>
    </source>
</evidence>
<dbReference type="PANTHER" id="PTHR21669:SF12">
    <property type="entry name" value="UBINUCLEIN-1"/>
    <property type="match status" value="1"/>
</dbReference>
<feature type="domain" description="Ubinuclein middle" evidence="5">
    <location>
        <begin position="305"/>
        <end position="521"/>
    </location>
</feature>
<evidence type="ECO:0000313" key="6">
    <source>
        <dbReference type="EMBL" id="MBN3291833.1"/>
    </source>
</evidence>
<reference evidence="6" key="1">
    <citation type="journal article" date="2021" name="Cell">
        <title>Tracing the genetic footprints of vertebrate landing in non-teleost ray-finned fishes.</title>
        <authorList>
            <person name="Bi X."/>
            <person name="Wang K."/>
            <person name="Yang L."/>
            <person name="Pan H."/>
            <person name="Jiang H."/>
            <person name="Wei Q."/>
            <person name="Fang M."/>
            <person name="Yu H."/>
            <person name="Zhu C."/>
            <person name="Cai Y."/>
            <person name="He Y."/>
            <person name="Gan X."/>
            <person name="Zeng H."/>
            <person name="Yu D."/>
            <person name="Zhu Y."/>
            <person name="Jiang H."/>
            <person name="Qiu Q."/>
            <person name="Yang H."/>
            <person name="Zhang Y.E."/>
            <person name="Wang W."/>
            <person name="Zhu M."/>
            <person name="He S."/>
            <person name="Zhang G."/>
        </authorList>
    </citation>
    <scope>NUCLEOTIDE SEQUENCE</scope>
    <source>
        <strain evidence="6">Bchr_001</strain>
    </source>
</reference>
<feature type="compositionally biased region" description="Basic and acidic residues" evidence="3">
    <location>
        <begin position="153"/>
        <end position="169"/>
    </location>
</feature>
<keyword evidence="7" id="KW-1185">Reference proteome</keyword>
<organism evidence="6 7">
    <name type="scientific">Polypterus senegalus</name>
    <name type="common">Senegal bichir</name>
    <dbReference type="NCBI Taxonomy" id="55291"/>
    <lineage>
        <taxon>Eukaryota</taxon>
        <taxon>Metazoa</taxon>
        <taxon>Chordata</taxon>
        <taxon>Craniata</taxon>
        <taxon>Vertebrata</taxon>
        <taxon>Euteleostomi</taxon>
        <taxon>Actinopterygii</taxon>
        <taxon>Polypteriformes</taxon>
        <taxon>Polypteridae</taxon>
        <taxon>Polypterus</taxon>
    </lineage>
</organism>
<comment type="caution">
    <text evidence="6">The sequence shown here is derived from an EMBL/GenBank/DDBJ whole genome shotgun (WGS) entry which is preliminary data.</text>
</comment>
<feature type="compositionally biased region" description="Low complexity" evidence="3">
    <location>
        <begin position="901"/>
        <end position="919"/>
    </location>
</feature>
<comment type="similarity">
    <text evidence="1">Belongs to the ubinuclein family.</text>
</comment>
<evidence type="ECO:0000256" key="1">
    <source>
        <dbReference type="ARBA" id="ARBA00009911"/>
    </source>
</evidence>